<accession>A0ACB8DA33</accession>
<comment type="caution">
    <text evidence="1">The sequence shown here is derived from an EMBL/GenBank/DDBJ whole genome shotgun (WGS) entry which is preliminary data.</text>
</comment>
<dbReference type="EMBL" id="CM023471">
    <property type="protein sequence ID" value="KAH7964786.1"/>
    <property type="molecule type" value="Genomic_DNA"/>
</dbReference>
<sequence length="611" mass="65955">MDICFPQRLGATDLLTSECFDCQDGFGNGSFQRQFLLLSAVGLVLVCCHGALLPLVFGNVDHWCKRPAKLNISTYAWKSEAIPVEADGRHSRCYVYADAGEQRGNYTGDVVTCDEWDYDEKRAATSAVTTWNMVCHRRTLLTAVGVAQNAGAAVFLLVCGAASDLFGRMPVLVVSAAASFVTTLGGCLTANYVLYAAAQFVACGCVGVNSAVSLLVSFEVTVHKHRPLHLIFTATASFALADLWLLVVYSLSVDWMLKQVVFLAPTLLLLVTFNIAQESPRWLVAKRKLDEAEAVMLNAAKANEFSLPGTAYLLDKVKLEGLKNRYRMARTSNAGSFLLDVFTLRRRVIAMFAVQFSLTFAVYADTISMLARIDDAVGKGEPWFPWAAHGVRLLSYASVYTSVARFGLVTVLSTVLALVGVIHCLLSFVVVFPSWAAMGDALLVLSSGLVPMAVIVSIAYLMEVVPTAVRGGALGWALACGRVGAGGASSTFVLRQVGREDVAFALSGLFLIGSLLLIAVLPLAVGVERAAIDTTVASRRASVSSKQSIEHMKRTLKPRLNRRTSSLGYKPVIKSRKSLTDNSMRSNLSTQSETGYFDDTGRSSNLVTATR</sequence>
<gene>
    <name evidence="1" type="ORF">HPB49_001334</name>
</gene>
<proteinExistence type="predicted"/>
<keyword evidence="2" id="KW-1185">Reference proteome</keyword>
<evidence type="ECO:0000313" key="2">
    <source>
        <dbReference type="Proteomes" id="UP000821865"/>
    </source>
</evidence>
<protein>
    <submittedName>
        <fullName evidence="1">Uncharacterized protein</fullName>
    </submittedName>
</protein>
<reference evidence="1" key="1">
    <citation type="submission" date="2020-05" db="EMBL/GenBank/DDBJ databases">
        <title>Large-scale comparative analyses of tick genomes elucidate their genetic diversity and vector capacities.</title>
        <authorList>
            <person name="Jia N."/>
            <person name="Wang J."/>
            <person name="Shi W."/>
            <person name="Du L."/>
            <person name="Sun Y."/>
            <person name="Zhan W."/>
            <person name="Jiang J."/>
            <person name="Wang Q."/>
            <person name="Zhang B."/>
            <person name="Ji P."/>
            <person name="Sakyi L.B."/>
            <person name="Cui X."/>
            <person name="Yuan T."/>
            <person name="Jiang B."/>
            <person name="Yang W."/>
            <person name="Lam T.T.-Y."/>
            <person name="Chang Q."/>
            <person name="Ding S."/>
            <person name="Wang X."/>
            <person name="Zhu J."/>
            <person name="Ruan X."/>
            <person name="Zhao L."/>
            <person name="Wei J."/>
            <person name="Que T."/>
            <person name="Du C."/>
            <person name="Cheng J."/>
            <person name="Dai P."/>
            <person name="Han X."/>
            <person name="Huang E."/>
            <person name="Gao Y."/>
            <person name="Liu J."/>
            <person name="Shao H."/>
            <person name="Ye R."/>
            <person name="Li L."/>
            <person name="Wei W."/>
            <person name="Wang X."/>
            <person name="Wang C."/>
            <person name="Yang T."/>
            <person name="Huo Q."/>
            <person name="Li W."/>
            <person name="Guo W."/>
            <person name="Chen H."/>
            <person name="Zhou L."/>
            <person name="Ni X."/>
            <person name="Tian J."/>
            <person name="Zhou Y."/>
            <person name="Sheng Y."/>
            <person name="Liu T."/>
            <person name="Pan Y."/>
            <person name="Xia L."/>
            <person name="Li J."/>
            <person name="Zhao F."/>
            <person name="Cao W."/>
        </authorList>
    </citation>
    <scope>NUCLEOTIDE SEQUENCE</scope>
    <source>
        <strain evidence="1">Dsil-2018</strain>
    </source>
</reference>
<organism evidence="1 2">
    <name type="scientific">Dermacentor silvarum</name>
    <name type="common">Tick</name>
    <dbReference type="NCBI Taxonomy" id="543639"/>
    <lineage>
        <taxon>Eukaryota</taxon>
        <taxon>Metazoa</taxon>
        <taxon>Ecdysozoa</taxon>
        <taxon>Arthropoda</taxon>
        <taxon>Chelicerata</taxon>
        <taxon>Arachnida</taxon>
        <taxon>Acari</taxon>
        <taxon>Parasitiformes</taxon>
        <taxon>Ixodida</taxon>
        <taxon>Ixodoidea</taxon>
        <taxon>Ixodidae</taxon>
        <taxon>Rhipicephalinae</taxon>
        <taxon>Dermacentor</taxon>
    </lineage>
</organism>
<dbReference type="Proteomes" id="UP000821865">
    <property type="component" value="Chromosome 2"/>
</dbReference>
<name>A0ACB8DA33_DERSI</name>
<evidence type="ECO:0000313" key="1">
    <source>
        <dbReference type="EMBL" id="KAH7964786.1"/>
    </source>
</evidence>